<dbReference type="InterPro" id="IPR036858">
    <property type="entry name" value="Cyclin-dep_kinase_reg-sub_sf"/>
</dbReference>
<sequence>MGDVGVHSKGFYYSKKFNDGKFEYRHVILPDAVVRRLPAEGRLLAEEEWRHLGVTMSAGWVHYEQHKPEPNILMFRRPL</sequence>
<dbReference type="GO" id="GO:0051301">
    <property type="term" value="P:cell division"/>
    <property type="evidence" value="ECO:0007669"/>
    <property type="project" value="UniProtKB-UniRule"/>
</dbReference>
<evidence type="ECO:0000256" key="1">
    <source>
        <dbReference type="ARBA" id="ARBA00007782"/>
    </source>
</evidence>
<dbReference type="SUPFAM" id="SSF55637">
    <property type="entry name" value="Cell cycle regulatory proteins"/>
    <property type="match status" value="1"/>
</dbReference>
<dbReference type="OrthoDB" id="440676at2759"/>
<evidence type="ECO:0000256" key="3">
    <source>
        <dbReference type="ARBA" id="ARBA00023306"/>
    </source>
</evidence>
<keyword evidence="2 4" id="KW-0132">Cell division</keyword>
<keyword evidence="6" id="KW-1185">Reference proteome</keyword>
<dbReference type="EMBL" id="BDIP01000140">
    <property type="protein sequence ID" value="GIQ80302.1"/>
    <property type="molecule type" value="Genomic_DNA"/>
</dbReference>
<protein>
    <recommendedName>
        <fullName evidence="4">Cyclin-dependent kinases regulatory subunit</fullName>
    </recommendedName>
</protein>
<dbReference type="SMART" id="SM01084">
    <property type="entry name" value="CKS"/>
    <property type="match status" value="1"/>
</dbReference>
<accession>A0A9K3CQ47</accession>
<gene>
    <name evidence="5" type="ORF">KIPB_001077</name>
</gene>
<evidence type="ECO:0000313" key="5">
    <source>
        <dbReference type="EMBL" id="GIQ80302.1"/>
    </source>
</evidence>
<proteinExistence type="inferred from homology"/>
<name>A0A9K3CQ47_9EUKA</name>
<evidence type="ECO:0000256" key="2">
    <source>
        <dbReference type="ARBA" id="ARBA00022618"/>
    </source>
</evidence>
<dbReference type="AlphaFoldDB" id="A0A9K3CQ47"/>
<evidence type="ECO:0000313" key="6">
    <source>
        <dbReference type="Proteomes" id="UP000265618"/>
    </source>
</evidence>
<dbReference type="Pfam" id="PF01111">
    <property type="entry name" value="CKS"/>
    <property type="match status" value="1"/>
</dbReference>
<dbReference type="InterPro" id="IPR000789">
    <property type="entry name" value="Cyclin-dep_kinase_reg-sub"/>
</dbReference>
<comment type="function">
    <text evidence="4">Binds to the catalytic subunit of the cyclin dependent kinases and is essential for their biological function.</text>
</comment>
<reference evidence="5 6" key="1">
    <citation type="journal article" date="2018" name="PLoS ONE">
        <title>The draft genome of Kipferlia bialata reveals reductive genome evolution in fornicate parasites.</title>
        <authorList>
            <person name="Tanifuji G."/>
            <person name="Takabayashi S."/>
            <person name="Kume K."/>
            <person name="Takagi M."/>
            <person name="Nakayama T."/>
            <person name="Kamikawa R."/>
            <person name="Inagaki Y."/>
            <person name="Hashimoto T."/>
        </authorList>
    </citation>
    <scope>NUCLEOTIDE SEQUENCE [LARGE SCALE GENOMIC DNA]</scope>
    <source>
        <strain evidence="5">NY0173</strain>
    </source>
</reference>
<keyword evidence="3 4" id="KW-0131">Cell cycle</keyword>
<comment type="caution">
    <text evidence="5">The sequence shown here is derived from an EMBL/GenBank/DDBJ whole genome shotgun (WGS) entry which is preliminary data.</text>
</comment>
<organism evidence="5 6">
    <name type="scientific">Kipferlia bialata</name>
    <dbReference type="NCBI Taxonomy" id="797122"/>
    <lineage>
        <taxon>Eukaryota</taxon>
        <taxon>Metamonada</taxon>
        <taxon>Carpediemonas-like organisms</taxon>
        <taxon>Kipferlia</taxon>
    </lineage>
</organism>
<dbReference type="Gene3D" id="3.30.170.10">
    <property type="entry name" value="Cyclin-dependent kinase, regulatory subunit"/>
    <property type="match status" value="1"/>
</dbReference>
<dbReference type="PRINTS" id="PR00296">
    <property type="entry name" value="CYCLINKINASE"/>
</dbReference>
<dbReference type="PANTHER" id="PTHR23415">
    <property type="entry name" value="CYCLIN-DEPENDENT KINASES REGULATORY SUBUNIT/60S RIBOSOME SUBUNIT BIOGENESIS PROTEIN NIP7"/>
    <property type="match status" value="1"/>
</dbReference>
<dbReference type="GO" id="GO:0016538">
    <property type="term" value="F:cyclin-dependent protein serine/threonine kinase regulator activity"/>
    <property type="evidence" value="ECO:0007669"/>
    <property type="project" value="InterPro"/>
</dbReference>
<dbReference type="Proteomes" id="UP000265618">
    <property type="component" value="Unassembled WGS sequence"/>
</dbReference>
<dbReference type="FunFam" id="3.30.170.10:FF:000001">
    <property type="entry name" value="Cyclin-dependent kinases regulatory subunit"/>
    <property type="match status" value="1"/>
</dbReference>
<comment type="similarity">
    <text evidence="1 4">Belongs to the CKS family.</text>
</comment>
<evidence type="ECO:0000256" key="4">
    <source>
        <dbReference type="RuleBase" id="RU311113"/>
    </source>
</evidence>